<dbReference type="AlphaFoldDB" id="A0A4Y7TK49"/>
<dbReference type="GO" id="GO:0004128">
    <property type="term" value="F:cytochrome-b5 reductase activity, acting on NAD(P)H"/>
    <property type="evidence" value="ECO:0007669"/>
    <property type="project" value="TreeGrafter"/>
</dbReference>
<sequence>MTSYLRSWIWSGGATTSVAAPIPTINTQDDDEDGSDTETEDNVNVRVEEDDDDDIAPAFPSLNSAQRLGSSTANASSTIVPRILNDSDLMPPPPIPRLAARVPGVQTPSSASSSLQLPARSTGTRAGSGSLAVPPSTTKPPPKPTKKRGKVALAPGHSALDWANLKSSGADLRGVDSLMRITPSMLKEHNKKDDAWSAFYGKVYNITSYIPFHPGGERELMRVAGRDGTKLFATTHGWVNADFMLDACLVGFLVAEPSS</sequence>
<protein>
    <recommendedName>
        <fullName evidence="6">Cytochrome b5 heme-binding domain-containing protein</fullName>
    </recommendedName>
</protein>
<comment type="similarity">
    <text evidence="4">Belongs to the cytochrome b5 family.</text>
</comment>
<comment type="caution">
    <text evidence="7">The sequence shown here is derived from an EMBL/GenBank/DDBJ whole genome shotgun (WGS) entry which is preliminary data.</text>
</comment>
<dbReference type="Gene3D" id="3.10.120.10">
    <property type="entry name" value="Cytochrome b5-like heme/steroid binding domain"/>
    <property type="match status" value="1"/>
</dbReference>
<dbReference type="InterPro" id="IPR036400">
    <property type="entry name" value="Cyt_B5-like_heme/steroid_sf"/>
</dbReference>
<evidence type="ECO:0000259" key="6">
    <source>
        <dbReference type="PROSITE" id="PS50255"/>
    </source>
</evidence>
<dbReference type="EMBL" id="QPFP01000009">
    <property type="protein sequence ID" value="TEB34546.1"/>
    <property type="molecule type" value="Genomic_DNA"/>
</dbReference>
<dbReference type="InterPro" id="IPR051872">
    <property type="entry name" value="Cytochrome_b5/Flavoprotein_Rdt"/>
</dbReference>
<dbReference type="OrthoDB" id="432299at2759"/>
<name>A0A4Y7TK49_COPMI</name>
<dbReference type="GO" id="GO:0005737">
    <property type="term" value="C:cytoplasm"/>
    <property type="evidence" value="ECO:0007669"/>
    <property type="project" value="TreeGrafter"/>
</dbReference>
<evidence type="ECO:0000256" key="4">
    <source>
        <dbReference type="RuleBase" id="RU362121"/>
    </source>
</evidence>
<dbReference type="GO" id="GO:0046872">
    <property type="term" value="F:metal ion binding"/>
    <property type="evidence" value="ECO:0007669"/>
    <property type="project" value="UniProtKB-UniRule"/>
</dbReference>
<dbReference type="PANTHER" id="PTHR46237">
    <property type="entry name" value="CYTOCHROME B5 REDUCTASE 4 FAMILY MEMBER"/>
    <property type="match status" value="1"/>
</dbReference>
<evidence type="ECO:0000256" key="5">
    <source>
        <dbReference type="SAM" id="MobiDB-lite"/>
    </source>
</evidence>
<keyword evidence="2 4" id="KW-0479">Metal-binding</keyword>
<keyword evidence="8" id="KW-1185">Reference proteome</keyword>
<keyword evidence="3 4" id="KW-0408">Iron</keyword>
<feature type="region of interest" description="Disordered" evidence="5">
    <location>
        <begin position="18"/>
        <end position="151"/>
    </location>
</feature>
<evidence type="ECO:0000313" key="8">
    <source>
        <dbReference type="Proteomes" id="UP000298030"/>
    </source>
</evidence>
<gene>
    <name evidence="7" type="ORF">FA13DRAFT_1729167</name>
</gene>
<evidence type="ECO:0000256" key="2">
    <source>
        <dbReference type="ARBA" id="ARBA00022723"/>
    </source>
</evidence>
<evidence type="ECO:0000256" key="1">
    <source>
        <dbReference type="ARBA" id="ARBA00022617"/>
    </source>
</evidence>
<dbReference type="PROSITE" id="PS50255">
    <property type="entry name" value="CYTOCHROME_B5_2"/>
    <property type="match status" value="1"/>
</dbReference>
<dbReference type="FunFam" id="3.10.120.10:FF:000001">
    <property type="entry name" value="Cytochrome b5 reductase 4"/>
    <property type="match status" value="1"/>
</dbReference>
<dbReference type="PANTHER" id="PTHR46237:SF1">
    <property type="entry name" value="CYTOCHROME B5 REDUCTASE 4"/>
    <property type="match status" value="1"/>
</dbReference>
<accession>A0A4Y7TK49</accession>
<proteinExistence type="inferred from homology"/>
<dbReference type="PROSITE" id="PS00191">
    <property type="entry name" value="CYTOCHROME_B5_1"/>
    <property type="match status" value="1"/>
</dbReference>
<feature type="compositionally biased region" description="Low complexity" evidence="5">
    <location>
        <begin position="108"/>
        <end position="121"/>
    </location>
</feature>
<dbReference type="Proteomes" id="UP000298030">
    <property type="component" value="Unassembled WGS sequence"/>
</dbReference>
<feature type="compositionally biased region" description="Acidic residues" evidence="5">
    <location>
        <begin position="28"/>
        <end position="41"/>
    </location>
</feature>
<feature type="domain" description="Cytochrome b5 heme-binding" evidence="6">
    <location>
        <begin position="178"/>
        <end position="254"/>
    </location>
</feature>
<reference evidence="7 8" key="1">
    <citation type="journal article" date="2019" name="Nat. Ecol. Evol.">
        <title>Megaphylogeny resolves global patterns of mushroom evolution.</title>
        <authorList>
            <person name="Varga T."/>
            <person name="Krizsan K."/>
            <person name="Foldi C."/>
            <person name="Dima B."/>
            <person name="Sanchez-Garcia M."/>
            <person name="Sanchez-Ramirez S."/>
            <person name="Szollosi G.J."/>
            <person name="Szarkandi J.G."/>
            <person name="Papp V."/>
            <person name="Albert L."/>
            <person name="Andreopoulos W."/>
            <person name="Angelini C."/>
            <person name="Antonin V."/>
            <person name="Barry K.W."/>
            <person name="Bougher N.L."/>
            <person name="Buchanan P."/>
            <person name="Buyck B."/>
            <person name="Bense V."/>
            <person name="Catcheside P."/>
            <person name="Chovatia M."/>
            <person name="Cooper J."/>
            <person name="Damon W."/>
            <person name="Desjardin D."/>
            <person name="Finy P."/>
            <person name="Geml J."/>
            <person name="Haridas S."/>
            <person name="Hughes K."/>
            <person name="Justo A."/>
            <person name="Karasinski D."/>
            <person name="Kautmanova I."/>
            <person name="Kiss B."/>
            <person name="Kocsube S."/>
            <person name="Kotiranta H."/>
            <person name="LaButti K.M."/>
            <person name="Lechner B.E."/>
            <person name="Liimatainen K."/>
            <person name="Lipzen A."/>
            <person name="Lukacs Z."/>
            <person name="Mihaltcheva S."/>
            <person name="Morgado L.N."/>
            <person name="Niskanen T."/>
            <person name="Noordeloos M.E."/>
            <person name="Ohm R.A."/>
            <person name="Ortiz-Santana B."/>
            <person name="Ovrebo C."/>
            <person name="Racz N."/>
            <person name="Riley R."/>
            <person name="Savchenko A."/>
            <person name="Shiryaev A."/>
            <person name="Soop K."/>
            <person name="Spirin V."/>
            <person name="Szebenyi C."/>
            <person name="Tomsovsky M."/>
            <person name="Tulloss R.E."/>
            <person name="Uehling J."/>
            <person name="Grigoriev I.V."/>
            <person name="Vagvolgyi C."/>
            <person name="Papp T."/>
            <person name="Martin F.M."/>
            <person name="Miettinen O."/>
            <person name="Hibbett D.S."/>
            <person name="Nagy L.G."/>
        </authorList>
    </citation>
    <scope>NUCLEOTIDE SEQUENCE [LARGE SCALE GENOMIC DNA]</scope>
    <source>
        <strain evidence="7 8">FP101781</strain>
    </source>
</reference>
<dbReference type="GO" id="GO:0020037">
    <property type="term" value="F:heme binding"/>
    <property type="evidence" value="ECO:0007669"/>
    <property type="project" value="UniProtKB-UniRule"/>
</dbReference>
<keyword evidence="1 4" id="KW-0349">Heme</keyword>
<dbReference type="InterPro" id="IPR001199">
    <property type="entry name" value="Cyt_B5-like_heme/steroid-bd"/>
</dbReference>
<dbReference type="InterPro" id="IPR018506">
    <property type="entry name" value="Cyt_B5_heme-BS"/>
</dbReference>
<organism evidence="7 8">
    <name type="scientific">Coprinellus micaceus</name>
    <name type="common">Glistening ink-cap mushroom</name>
    <name type="synonym">Coprinus micaceus</name>
    <dbReference type="NCBI Taxonomy" id="71717"/>
    <lineage>
        <taxon>Eukaryota</taxon>
        <taxon>Fungi</taxon>
        <taxon>Dikarya</taxon>
        <taxon>Basidiomycota</taxon>
        <taxon>Agaricomycotina</taxon>
        <taxon>Agaricomycetes</taxon>
        <taxon>Agaricomycetidae</taxon>
        <taxon>Agaricales</taxon>
        <taxon>Agaricineae</taxon>
        <taxon>Psathyrellaceae</taxon>
        <taxon>Coprinellus</taxon>
    </lineage>
</organism>
<feature type="compositionally biased region" description="Polar residues" evidence="5">
    <location>
        <begin position="61"/>
        <end position="79"/>
    </location>
</feature>
<dbReference type="Pfam" id="PF00173">
    <property type="entry name" value="Cyt-b5"/>
    <property type="match status" value="1"/>
</dbReference>
<evidence type="ECO:0000313" key="7">
    <source>
        <dbReference type="EMBL" id="TEB34546.1"/>
    </source>
</evidence>
<dbReference type="SUPFAM" id="SSF55856">
    <property type="entry name" value="Cytochrome b5-like heme/steroid binding domain"/>
    <property type="match status" value="1"/>
</dbReference>
<evidence type="ECO:0000256" key="3">
    <source>
        <dbReference type="ARBA" id="ARBA00023004"/>
    </source>
</evidence>
<dbReference type="SMART" id="SM01117">
    <property type="entry name" value="Cyt-b5"/>
    <property type="match status" value="1"/>
</dbReference>
<dbReference type="STRING" id="71717.A0A4Y7TK49"/>